<evidence type="ECO:0000256" key="5">
    <source>
        <dbReference type="ARBA" id="ARBA00022723"/>
    </source>
</evidence>
<dbReference type="PRINTS" id="PR00465">
    <property type="entry name" value="EP450IV"/>
</dbReference>
<dbReference type="PANTHER" id="PTHR24306:SF8">
    <property type="entry name" value="P450, PUTATIVE (EUROFUNG)-RELATED"/>
    <property type="match status" value="1"/>
</dbReference>
<evidence type="ECO:0000256" key="4">
    <source>
        <dbReference type="ARBA" id="ARBA00022516"/>
    </source>
</evidence>
<keyword evidence="10" id="KW-1185">Reference proteome</keyword>
<name>A0A6V8HCD6_TALPI</name>
<dbReference type="CDD" id="cd11040">
    <property type="entry name" value="CYP7_CYP8-like"/>
    <property type="match status" value="1"/>
</dbReference>
<sequence length="443" mass="49719">MSQSSHTLSAEPVQYTLFTRVFGGIDSPELKKKLESSLKDLVAPIERIFLNDAAATAAIERACVPQKAASFVSFSSDPVHMKRWELSADIRVIKPNLPGRPGIVEANLQSLTRDFGACVAIPLLYGSDFLNRYPELLDDFWKFDNNLFPLLMIGIPPWAPLKMVKEGRAARARILGEMEALYRRIDQYQRGVPVDFCADMSDVSSAPFERNKVYEREGWSFAERGTGDFAILWGQNANTHPVLFWFLAYVYSTPSLLDRLREEIAPDVHLSEASLPEITSMDLPALSMNCQLLKACIFETYRMVNEPTSIRYVARPITIDDGEFKHELKPSMFVSAPHALINQDPTVFAHPEEFDPDRFLEIDPDSGKLMARYGRLRPWGTGVSMCKGRTFAEKEIVSLGAAIICLWDIAPASGTWELPDMIPGTGVKSPVKDIRVVITRRSL</sequence>
<evidence type="ECO:0000313" key="10">
    <source>
        <dbReference type="Proteomes" id="UP000053095"/>
    </source>
</evidence>
<dbReference type="Proteomes" id="UP000053095">
    <property type="component" value="Unassembled WGS sequence"/>
</dbReference>
<proteinExistence type="inferred from homology"/>
<keyword evidence="4" id="KW-0444">Lipid biosynthesis</keyword>
<dbReference type="SUPFAM" id="SSF48264">
    <property type="entry name" value="Cytochrome P450"/>
    <property type="match status" value="1"/>
</dbReference>
<comment type="cofactor">
    <cofactor evidence="1 8">
        <name>heme</name>
        <dbReference type="ChEBI" id="CHEBI:30413"/>
    </cofactor>
</comment>
<dbReference type="GO" id="GO:0016705">
    <property type="term" value="F:oxidoreductase activity, acting on paired donors, with incorporation or reduction of molecular oxygen"/>
    <property type="evidence" value="ECO:0007669"/>
    <property type="project" value="InterPro"/>
</dbReference>
<keyword evidence="5 8" id="KW-0479">Metal-binding</keyword>
<dbReference type="GO" id="GO:0005506">
    <property type="term" value="F:iron ion binding"/>
    <property type="evidence" value="ECO:0007669"/>
    <property type="project" value="InterPro"/>
</dbReference>
<dbReference type="Gene3D" id="1.10.630.10">
    <property type="entry name" value="Cytochrome P450"/>
    <property type="match status" value="1"/>
</dbReference>
<dbReference type="Pfam" id="PF00067">
    <property type="entry name" value="p450"/>
    <property type="match status" value="1"/>
</dbReference>
<dbReference type="GO" id="GO:0005789">
    <property type="term" value="C:endoplasmic reticulum membrane"/>
    <property type="evidence" value="ECO:0007669"/>
    <property type="project" value="UniProtKB-SubCell"/>
</dbReference>
<protein>
    <recommendedName>
        <fullName evidence="11">Cytochrome P450</fullName>
    </recommendedName>
</protein>
<dbReference type="PANTHER" id="PTHR24306">
    <property type="match status" value="1"/>
</dbReference>
<evidence type="ECO:0000256" key="3">
    <source>
        <dbReference type="ARBA" id="ARBA00010617"/>
    </source>
</evidence>
<evidence type="ECO:0000256" key="7">
    <source>
        <dbReference type="ARBA" id="ARBA00023004"/>
    </source>
</evidence>
<dbReference type="InterPro" id="IPR002403">
    <property type="entry name" value="Cyt_P450_E_grp-IV"/>
</dbReference>
<keyword evidence="4" id="KW-0443">Lipid metabolism</keyword>
<keyword evidence="7 8" id="KW-0408">Iron</keyword>
<comment type="similarity">
    <text evidence="3">Belongs to the cytochrome P450 family.</text>
</comment>
<reference evidence="10" key="1">
    <citation type="journal article" date="2015" name="Genome Announc.">
        <title>Draft genome sequence of Talaromyces cellulolyticus strain Y-94, a source of lignocellulosic biomass-degrading enzymes.</title>
        <authorList>
            <person name="Fujii T."/>
            <person name="Koike H."/>
            <person name="Sawayama S."/>
            <person name="Yano S."/>
            <person name="Inoue H."/>
        </authorList>
    </citation>
    <scope>NUCLEOTIDE SEQUENCE [LARGE SCALE GENOMIC DNA]</scope>
    <source>
        <strain evidence="10">Y-94</strain>
    </source>
</reference>
<evidence type="ECO:0000313" key="9">
    <source>
        <dbReference type="EMBL" id="GAM39150.1"/>
    </source>
</evidence>
<dbReference type="InterPro" id="IPR001128">
    <property type="entry name" value="Cyt_P450"/>
</dbReference>
<dbReference type="GO" id="GO:0020037">
    <property type="term" value="F:heme binding"/>
    <property type="evidence" value="ECO:0007669"/>
    <property type="project" value="InterPro"/>
</dbReference>
<evidence type="ECO:0000256" key="6">
    <source>
        <dbReference type="ARBA" id="ARBA00023002"/>
    </source>
</evidence>
<dbReference type="AlphaFoldDB" id="A0A6V8HCD6"/>
<accession>A0A6V8HCD6</accession>
<feature type="binding site" description="axial binding residue" evidence="8">
    <location>
        <position position="386"/>
    </location>
    <ligand>
        <name>heme</name>
        <dbReference type="ChEBI" id="CHEBI:30413"/>
    </ligand>
    <ligandPart>
        <name>Fe</name>
        <dbReference type="ChEBI" id="CHEBI:18248"/>
    </ligandPart>
</feature>
<evidence type="ECO:0008006" key="11">
    <source>
        <dbReference type="Google" id="ProtNLM"/>
    </source>
</evidence>
<comment type="caution">
    <text evidence="9">The sequence shown here is derived from an EMBL/GenBank/DDBJ whole genome shotgun (WGS) entry which is preliminary data.</text>
</comment>
<evidence type="ECO:0000256" key="2">
    <source>
        <dbReference type="ARBA" id="ARBA00004389"/>
    </source>
</evidence>
<dbReference type="EMBL" id="DF933830">
    <property type="protein sequence ID" value="GAM39150.1"/>
    <property type="molecule type" value="Genomic_DNA"/>
</dbReference>
<gene>
    <name evidence="9" type="ORF">TCE0_034f10460</name>
</gene>
<dbReference type="GO" id="GO:0004497">
    <property type="term" value="F:monooxygenase activity"/>
    <property type="evidence" value="ECO:0007669"/>
    <property type="project" value="InterPro"/>
</dbReference>
<evidence type="ECO:0000256" key="8">
    <source>
        <dbReference type="PIRSR" id="PIRSR602403-1"/>
    </source>
</evidence>
<comment type="subcellular location">
    <subcellularLocation>
        <location evidence="2">Endoplasmic reticulum membrane</location>
        <topology evidence="2">Single-pass membrane protein</topology>
    </subcellularLocation>
</comment>
<evidence type="ECO:0000256" key="1">
    <source>
        <dbReference type="ARBA" id="ARBA00001971"/>
    </source>
</evidence>
<dbReference type="InterPro" id="IPR036396">
    <property type="entry name" value="Cyt_P450_sf"/>
</dbReference>
<keyword evidence="8" id="KW-0349">Heme</keyword>
<keyword evidence="6" id="KW-0560">Oxidoreductase</keyword>
<organism evidence="9 10">
    <name type="scientific">Talaromyces pinophilus</name>
    <name type="common">Penicillium pinophilum</name>
    <dbReference type="NCBI Taxonomy" id="128442"/>
    <lineage>
        <taxon>Eukaryota</taxon>
        <taxon>Fungi</taxon>
        <taxon>Dikarya</taxon>
        <taxon>Ascomycota</taxon>
        <taxon>Pezizomycotina</taxon>
        <taxon>Eurotiomycetes</taxon>
        <taxon>Eurotiomycetidae</taxon>
        <taxon>Eurotiales</taxon>
        <taxon>Trichocomaceae</taxon>
        <taxon>Talaromyces</taxon>
        <taxon>Talaromyces sect. Talaromyces</taxon>
    </lineage>
</organism>